<name>A0A804R3N9_MAIZE</name>
<accession>A0A804R3N9</accession>
<organism evidence="1 2">
    <name type="scientific">Zea mays</name>
    <name type="common">Maize</name>
    <dbReference type="NCBI Taxonomy" id="4577"/>
    <lineage>
        <taxon>Eukaryota</taxon>
        <taxon>Viridiplantae</taxon>
        <taxon>Streptophyta</taxon>
        <taxon>Embryophyta</taxon>
        <taxon>Tracheophyta</taxon>
        <taxon>Spermatophyta</taxon>
        <taxon>Magnoliopsida</taxon>
        <taxon>Liliopsida</taxon>
        <taxon>Poales</taxon>
        <taxon>Poaceae</taxon>
        <taxon>PACMAD clade</taxon>
        <taxon>Panicoideae</taxon>
        <taxon>Andropogonodae</taxon>
        <taxon>Andropogoneae</taxon>
        <taxon>Tripsacinae</taxon>
        <taxon>Zea</taxon>
    </lineage>
</organism>
<dbReference type="Proteomes" id="UP000007305">
    <property type="component" value="Chromosome 9"/>
</dbReference>
<reference evidence="1" key="2">
    <citation type="submission" date="2019-07" db="EMBL/GenBank/DDBJ databases">
        <authorList>
            <person name="Seetharam A."/>
            <person name="Woodhouse M."/>
            <person name="Cannon E."/>
        </authorList>
    </citation>
    <scope>NUCLEOTIDE SEQUENCE [LARGE SCALE GENOMIC DNA]</scope>
    <source>
        <strain evidence="1">cv. B73</strain>
    </source>
</reference>
<reference evidence="1" key="3">
    <citation type="submission" date="2021-05" db="UniProtKB">
        <authorList>
            <consortium name="EnsemblPlants"/>
        </authorList>
    </citation>
    <scope>IDENTIFICATION</scope>
    <source>
        <strain evidence="1">cv. B73</strain>
    </source>
</reference>
<dbReference type="EnsemblPlants" id="Zm00001eb384160_T001">
    <property type="protein sequence ID" value="Zm00001eb384160_P001"/>
    <property type="gene ID" value="Zm00001eb384160"/>
</dbReference>
<sequence>MDFDKDIITVLLSLSRSMLSSETNLHDMGSGDQQKKIAHVISISILKAPVSTVAPRHFFTNNPSQLFQINPLHAYRWPNGGLARARRTRATTMAHARHADLLTVLG</sequence>
<protein>
    <submittedName>
        <fullName evidence="1">Uncharacterized protein</fullName>
    </submittedName>
</protein>
<evidence type="ECO:0000313" key="1">
    <source>
        <dbReference type="EnsemblPlants" id="Zm00001eb384160_P001"/>
    </source>
</evidence>
<dbReference type="AlphaFoldDB" id="A0A804R3N9"/>
<dbReference type="Gramene" id="Zm00001eb384160_T001">
    <property type="protein sequence ID" value="Zm00001eb384160_P001"/>
    <property type="gene ID" value="Zm00001eb384160"/>
</dbReference>
<dbReference type="InParanoid" id="A0A804R3N9"/>
<keyword evidence="2" id="KW-1185">Reference proteome</keyword>
<evidence type="ECO:0000313" key="2">
    <source>
        <dbReference type="Proteomes" id="UP000007305"/>
    </source>
</evidence>
<reference evidence="2" key="1">
    <citation type="journal article" date="2009" name="Science">
        <title>The B73 maize genome: complexity, diversity, and dynamics.</title>
        <authorList>
            <person name="Schnable P.S."/>
            <person name="Ware D."/>
            <person name="Fulton R.S."/>
            <person name="Stein J.C."/>
            <person name="Wei F."/>
            <person name="Pasternak S."/>
            <person name="Liang C."/>
            <person name="Zhang J."/>
            <person name="Fulton L."/>
            <person name="Graves T.A."/>
            <person name="Minx P."/>
            <person name="Reily A.D."/>
            <person name="Courtney L."/>
            <person name="Kruchowski S.S."/>
            <person name="Tomlinson C."/>
            <person name="Strong C."/>
            <person name="Delehaunty K."/>
            <person name="Fronick C."/>
            <person name="Courtney B."/>
            <person name="Rock S.M."/>
            <person name="Belter E."/>
            <person name="Du F."/>
            <person name="Kim K."/>
            <person name="Abbott R.M."/>
            <person name="Cotton M."/>
            <person name="Levy A."/>
            <person name="Marchetto P."/>
            <person name="Ochoa K."/>
            <person name="Jackson S.M."/>
            <person name="Gillam B."/>
            <person name="Chen W."/>
            <person name="Yan L."/>
            <person name="Higginbotham J."/>
            <person name="Cardenas M."/>
            <person name="Waligorski J."/>
            <person name="Applebaum E."/>
            <person name="Phelps L."/>
            <person name="Falcone J."/>
            <person name="Kanchi K."/>
            <person name="Thane T."/>
            <person name="Scimone A."/>
            <person name="Thane N."/>
            <person name="Henke J."/>
            <person name="Wang T."/>
            <person name="Ruppert J."/>
            <person name="Shah N."/>
            <person name="Rotter K."/>
            <person name="Hodges J."/>
            <person name="Ingenthron E."/>
            <person name="Cordes M."/>
            <person name="Kohlberg S."/>
            <person name="Sgro J."/>
            <person name="Delgado B."/>
            <person name="Mead K."/>
            <person name="Chinwalla A."/>
            <person name="Leonard S."/>
            <person name="Crouse K."/>
            <person name="Collura K."/>
            <person name="Kudrna D."/>
            <person name="Currie J."/>
            <person name="He R."/>
            <person name="Angelova A."/>
            <person name="Rajasekar S."/>
            <person name="Mueller T."/>
            <person name="Lomeli R."/>
            <person name="Scara G."/>
            <person name="Ko A."/>
            <person name="Delaney K."/>
            <person name="Wissotski M."/>
            <person name="Lopez G."/>
            <person name="Campos D."/>
            <person name="Braidotti M."/>
            <person name="Ashley E."/>
            <person name="Golser W."/>
            <person name="Kim H."/>
            <person name="Lee S."/>
            <person name="Lin J."/>
            <person name="Dujmic Z."/>
            <person name="Kim W."/>
            <person name="Talag J."/>
            <person name="Zuccolo A."/>
            <person name="Fan C."/>
            <person name="Sebastian A."/>
            <person name="Kramer M."/>
            <person name="Spiegel L."/>
            <person name="Nascimento L."/>
            <person name="Zutavern T."/>
            <person name="Miller B."/>
            <person name="Ambroise C."/>
            <person name="Muller S."/>
            <person name="Spooner W."/>
            <person name="Narechania A."/>
            <person name="Ren L."/>
            <person name="Wei S."/>
            <person name="Kumari S."/>
            <person name="Faga B."/>
            <person name="Levy M.J."/>
            <person name="McMahan L."/>
            <person name="Van Buren P."/>
            <person name="Vaughn M.W."/>
            <person name="Ying K."/>
            <person name="Yeh C.-T."/>
            <person name="Emrich S.J."/>
            <person name="Jia Y."/>
            <person name="Kalyanaraman A."/>
            <person name="Hsia A.-P."/>
            <person name="Barbazuk W.B."/>
            <person name="Baucom R.S."/>
            <person name="Brutnell T.P."/>
            <person name="Carpita N.C."/>
            <person name="Chaparro C."/>
            <person name="Chia J.-M."/>
            <person name="Deragon J.-M."/>
            <person name="Estill J.C."/>
            <person name="Fu Y."/>
            <person name="Jeddeloh J.A."/>
            <person name="Han Y."/>
            <person name="Lee H."/>
            <person name="Li P."/>
            <person name="Lisch D.R."/>
            <person name="Liu S."/>
            <person name="Liu Z."/>
            <person name="Nagel D.H."/>
            <person name="McCann M.C."/>
            <person name="SanMiguel P."/>
            <person name="Myers A.M."/>
            <person name="Nettleton D."/>
            <person name="Nguyen J."/>
            <person name="Penning B.W."/>
            <person name="Ponnala L."/>
            <person name="Schneider K.L."/>
            <person name="Schwartz D.C."/>
            <person name="Sharma A."/>
            <person name="Soderlund C."/>
            <person name="Springer N.M."/>
            <person name="Sun Q."/>
            <person name="Wang H."/>
            <person name="Waterman M."/>
            <person name="Westerman R."/>
            <person name="Wolfgruber T.K."/>
            <person name="Yang L."/>
            <person name="Yu Y."/>
            <person name="Zhang L."/>
            <person name="Zhou S."/>
            <person name="Zhu Q."/>
            <person name="Bennetzen J.L."/>
            <person name="Dawe R.K."/>
            <person name="Jiang J."/>
            <person name="Jiang N."/>
            <person name="Presting G.G."/>
            <person name="Wessler S.R."/>
            <person name="Aluru S."/>
            <person name="Martienssen R.A."/>
            <person name="Clifton S.W."/>
            <person name="McCombie W.R."/>
            <person name="Wing R.A."/>
            <person name="Wilson R.K."/>
        </authorList>
    </citation>
    <scope>NUCLEOTIDE SEQUENCE [LARGE SCALE GENOMIC DNA]</scope>
    <source>
        <strain evidence="2">cv. B73</strain>
    </source>
</reference>
<proteinExistence type="predicted"/>